<dbReference type="Proteomes" id="UP000193077">
    <property type="component" value="Unassembled WGS sequence"/>
</dbReference>
<evidence type="ECO:0000256" key="7">
    <source>
        <dbReference type="ARBA" id="ARBA00022679"/>
    </source>
</evidence>
<dbReference type="Pfam" id="PF05724">
    <property type="entry name" value="TPMT"/>
    <property type="match status" value="1"/>
</dbReference>
<evidence type="ECO:0000256" key="3">
    <source>
        <dbReference type="ARBA" id="ARBA00008145"/>
    </source>
</evidence>
<evidence type="ECO:0000256" key="8">
    <source>
        <dbReference type="ARBA" id="ARBA00022691"/>
    </source>
</evidence>
<evidence type="ECO:0000256" key="1">
    <source>
        <dbReference type="ARBA" id="ARBA00000903"/>
    </source>
</evidence>
<feature type="binding site" evidence="9">
    <location>
        <position position="10"/>
    </location>
    <ligand>
        <name>S-adenosyl-L-methionine</name>
        <dbReference type="ChEBI" id="CHEBI:59789"/>
    </ligand>
</feature>
<dbReference type="InterPro" id="IPR008854">
    <property type="entry name" value="TPMT"/>
</dbReference>
<keyword evidence="7 9" id="KW-0808">Transferase</keyword>
<reference evidence="10 11" key="1">
    <citation type="submission" date="2017-03" db="EMBL/GenBank/DDBJ databases">
        <authorList>
            <person name="Afonso C.L."/>
            <person name="Miller P.J."/>
            <person name="Scott M.A."/>
            <person name="Spackman E."/>
            <person name="Goraichik I."/>
            <person name="Dimitrov K.M."/>
            <person name="Suarez D.L."/>
            <person name="Swayne D.E."/>
        </authorList>
    </citation>
    <scope>NUCLEOTIDE SEQUENCE [LARGE SCALE GENOMIC DNA]</scope>
    <source>
        <strain evidence="10 11">CECT 7639</strain>
    </source>
</reference>
<sequence>MDRSFWINRWEENRLGWHQVDAHHLLVKFIDAAPLPQGSRVFVPLCGKTRDIGWLLSKGYRVVAAELSEIAIRQLFDDLGFTPEVKDLGTLKHFKAPDLDVFVGDVFDINPEQLGPVDLTHDRAAMVALPDDMRARYVAHLANITDQARQFVISFDYDQSLIAGPPFSVPEGQIKAMYGGRYTKTLLFTHDIPGGLKGVAPAQEQAWLLERR</sequence>
<comment type="similarity">
    <text evidence="3 9">Belongs to the class I-like SAM-binding methyltransferase superfamily. TPMT family.</text>
</comment>
<dbReference type="PANTHER" id="PTHR10259:SF11">
    <property type="entry name" value="THIOPURINE S-METHYLTRANSFERASE"/>
    <property type="match status" value="1"/>
</dbReference>
<accession>A0A1Y5TQY3</accession>
<dbReference type="AlphaFoldDB" id="A0A1Y5TQY3"/>
<evidence type="ECO:0000313" key="11">
    <source>
        <dbReference type="Proteomes" id="UP000193077"/>
    </source>
</evidence>
<feature type="binding site" evidence="9">
    <location>
        <position position="66"/>
    </location>
    <ligand>
        <name>S-adenosyl-L-methionine</name>
        <dbReference type="ChEBI" id="CHEBI:59789"/>
    </ligand>
</feature>
<dbReference type="EC" id="2.1.1.67" evidence="4 9"/>
<keyword evidence="11" id="KW-1185">Reference proteome</keyword>
<dbReference type="GO" id="GO:0032259">
    <property type="term" value="P:methylation"/>
    <property type="evidence" value="ECO:0007669"/>
    <property type="project" value="UniProtKB-KW"/>
</dbReference>
<dbReference type="OrthoDB" id="9778208at2"/>
<dbReference type="RefSeq" id="WP_085797687.1">
    <property type="nucleotide sequence ID" value="NZ_FWFO01000005.1"/>
</dbReference>
<evidence type="ECO:0000256" key="2">
    <source>
        <dbReference type="ARBA" id="ARBA00004496"/>
    </source>
</evidence>
<comment type="subcellular location">
    <subcellularLocation>
        <location evidence="2 9">Cytoplasm</location>
    </subcellularLocation>
</comment>
<dbReference type="GO" id="GO:0008119">
    <property type="term" value="F:thiopurine S-methyltransferase activity"/>
    <property type="evidence" value="ECO:0007669"/>
    <property type="project" value="UniProtKB-UniRule"/>
</dbReference>
<dbReference type="HAMAP" id="MF_00812">
    <property type="entry name" value="Thiopur_methtran"/>
    <property type="match status" value="1"/>
</dbReference>
<dbReference type="InterPro" id="IPR022474">
    <property type="entry name" value="Thiopur_S-MeTfrase_Se/Te_detox"/>
</dbReference>
<evidence type="ECO:0000256" key="4">
    <source>
        <dbReference type="ARBA" id="ARBA00011905"/>
    </source>
</evidence>
<proteinExistence type="inferred from homology"/>
<name>A0A1Y5TQY3_9RHOB</name>
<keyword evidence="5 9" id="KW-0963">Cytoplasm</keyword>
<dbReference type="PANTHER" id="PTHR10259">
    <property type="entry name" value="THIOPURINE S-METHYLTRANSFERASE"/>
    <property type="match status" value="1"/>
</dbReference>
<dbReference type="GO" id="GO:0005737">
    <property type="term" value="C:cytoplasm"/>
    <property type="evidence" value="ECO:0007669"/>
    <property type="project" value="UniProtKB-SubCell"/>
</dbReference>
<comment type="catalytic activity">
    <reaction evidence="1 9">
        <text>S-adenosyl-L-methionine + a thiopurine = S-adenosyl-L-homocysteine + a thiopurine S-methylether.</text>
        <dbReference type="EC" id="2.1.1.67"/>
    </reaction>
</comment>
<protein>
    <recommendedName>
        <fullName evidence="4 9">Thiopurine S-methyltransferase</fullName>
        <ecNumber evidence="4 9">2.1.1.67</ecNumber>
    </recommendedName>
    <alternativeName>
        <fullName evidence="9">Thiopurine methyltransferase</fullName>
    </alternativeName>
</protein>
<dbReference type="PROSITE" id="PS51585">
    <property type="entry name" value="SAM_MT_TPMT"/>
    <property type="match status" value="1"/>
</dbReference>
<dbReference type="NCBIfam" id="TIGR03840">
    <property type="entry name" value="TMPT_Se_Te"/>
    <property type="match status" value="1"/>
</dbReference>
<dbReference type="InterPro" id="IPR029063">
    <property type="entry name" value="SAM-dependent_MTases_sf"/>
</dbReference>
<dbReference type="InterPro" id="IPR025835">
    <property type="entry name" value="Thiopurine_S-MeTrfase"/>
</dbReference>
<feature type="binding site" evidence="9">
    <location>
        <position position="123"/>
    </location>
    <ligand>
        <name>S-adenosyl-L-methionine</name>
        <dbReference type="ChEBI" id="CHEBI:59789"/>
    </ligand>
</feature>
<dbReference type="EMBL" id="FWFO01000005">
    <property type="protein sequence ID" value="SLN69479.1"/>
    <property type="molecule type" value="Genomic_DNA"/>
</dbReference>
<dbReference type="SUPFAM" id="SSF53335">
    <property type="entry name" value="S-adenosyl-L-methionine-dependent methyltransferases"/>
    <property type="match status" value="1"/>
</dbReference>
<evidence type="ECO:0000256" key="9">
    <source>
        <dbReference type="HAMAP-Rule" id="MF_00812"/>
    </source>
</evidence>
<keyword evidence="6 9" id="KW-0489">Methyltransferase</keyword>
<dbReference type="PIRSF" id="PIRSF023956">
    <property type="entry name" value="Thiopurine_S-methyltransferase"/>
    <property type="match status" value="1"/>
</dbReference>
<organism evidence="10 11">
    <name type="scientific">Falsiruegeria litorea R37</name>
    <dbReference type="NCBI Taxonomy" id="1200284"/>
    <lineage>
        <taxon>Bacteria</taxon>
        <taxon>Pseudomonadati</taxon>
        <taxon>Pseudomonadota</taxon>
        <taxon>Alphaproteobacteria</taxon>
        <taxon>Rhodobacterales</taxon>
        <taxon>Roseobacteraceae</taxon>
        <taxon>Falsiruegeria</taxon>
    </lineage>
</organism>
<evidence type="ECO:0000313" key="10">
    <source>
        <dbReference type="EMBL" id="SLN69479.1"/>
    </source>
</evidence>
<dbReference type="Gene3D" id="3.40.50.150">
    <property type="entry name" value="Vaccinia Virus protein VP39"/>
    <property type="match status" value="1"/>
</dbReference>
<gene>
    <name evidence="9 10" type="primary">tpm</name>
    <name evidence="10" type="ORF">TRL7639_04040</name>
</gene>
<evidence type="ECO:0000256" key="6">
    <source>
        <dbReference type="ARBA" id="ARBA00022603"/>
    </source>
</evidence>
<evidence type="ECO:0000256" key="5">
    <source>
        <dbReference type="ARBA" id="ARBA00022490"/>
    </source>
</evidence>
<feature type="binding site" evidence="9">
    <location>
        <position position="45"/>
    </location>
    <ligand>
        <name>S-adenosyl-L-methionine</name>
        <dbReference type="ChEBI" id="CHEBI:59789"/>
    </ligand>
</feature>
<dbReference type="FunFam" id="3.40.50.150:FF:000101">
    <property type="entry name" value="Thiopurine S-methyltransferase"/>
    <property type="match status" value="1"/>
</dbReference>
<dbReference type="GO" id="GO:0010038">
    <property type="term" value="P:response to metal ion"/>
    <property type="evidence" value="ECO:0007669"/>
    <property type="project" value="InterPro"/>
</dbReference>
<keyword evidence="8 9" id="KW-0949">S-adenosyl-L-methionine</keyword>